<evidence type="ECO:0000313" key="9">
    <source>
        <dbReference type="EMBL" id="MDR6238780.1"/>
    </source>
</evidence>
<evidence type="ECO:0000256" key="4">
    <source>
        <dbReference type="ARBA" id="ARBA00022692"/>
    </source>
</evidence>
<organism evidence="9 10">
    <name type="scientific">Aureibacter tunicatorum</name>
    <dbReference type="NCBI Taxonomy" id="866807"/>
    <lineage>
        <taxon>Bacteria</taxon>
        <taxon>Pseudomonadati</taxon>
        <taxon>Bacteroidota</taxon>
        <taxon>Cytophagia</taxon>
        <taxon>Cytophagales</taxon>
        <taxon>Persicobacteraceae</taxon>
        <taxon>Aureibacter</taxon>
    </lineage>
</organism>
<protein>
    <recommendedName>
        <fullName evidence="8">Peptidase M50 domain-containing protein</fullName>
    </recommendedName>
</protein>
<comment type="cofactor">
    <cofactor evidence="1">
        <name>Zn(2+)</name>
        <dbReference type="ChEBI" id="CHEBI:29105"/>
    </cofactor>
</comment>
<dbReference type="InterPro" id="IPR008915">
    <property type="entry name" value="Peptidase_M50"/>
</dbReference>
<keyword evidence="6 7" id="KW-0472">Membrane</keyword>
<comment type="subcellular location">
    <subcellularLocation>
        <location evidence="2">Membrane</location>
        <topology evidence="2">Multi-pass membrane protein</topology>
    </subcellularLocation>
</comment>
<keyword evidence="5 7" id="KW-1133">Transmembrane helix</keyword>
<accession>A0AAE4BSE6</accession>
<feature type="transmembrane region" description="Helical" evidence="7">
    <location>
        <begin position="125"/>
        <end position="145"/>
    </location>
</feature>
<dbReference type="GO" id="GO:0006508">
    <property type="term" value="P:proteolysis"/>
    <property type="evidence" value="ECO:0007669"/>
    <property type="project" value="InterPro"/>
</dbReference>
<feature type="transmembrane region" description="Helical" evidence="7">
    <location>
        <begin position="69"/>
        <end position="88"/>
    </location>
</feature>
<evidence type="ECO:0000256" key="7">
    <source>
        <dbReference type="SAM" id="Phobius"/>
    </source>
</evidence>
<evidence type="ECO:0000256" key="3">
    <source>
        <dbReference type="ARBA" id="ARBA00007931"/>
    </source>
</evidence>
<evidence type="ECO:0000313" key="10">
    <source>
        <dbReference type="Proteomes" id="UP001185092"/>
    </source>
</evidence>
<dbReference type="Pfam" id="PF02163">
    <property type="entry name" value="Peptidase_M50"/>
    <property type="match status" value="1"/>
</dbReference>
<dbReference type="GO" id="GO:0016020">
    <property type="term" value="C:membrane"/>
    <property type="evidence" value="ECO:0007669"/>
    <property type="project" value="UniProtKB-SubCell"/>
</dbReference>
<keyword evidence="4 7" id="KW-0812">Transmembrane</keyword>
<dbReference type="SUPFAM" id="SSF48452">
    <property type="entry name" value="TPR-like"/>
    <property type="match status" value="1"/>
</dbReference>
<comment type="caution">
    <text evidence="9">The sequence shown here is derived from an EMBL/GenBank/DDBJ whole genome shotgun (WGS) entry which is preliminary data.</text>
</comment>
<feature type="domain" description="Peptidase M50" evidence="8">
    <location>
        <begin position="53"/>
        <end position="294"/>
    </location>
</feature>
<evidence type="ECO:0000256" key="6">
    <source>
        <dbReference type="ARBA" id="ARBA00023136"/>
    </source>
</evidence>
<evidence type="ECO:0000259" key="8">
    <source>
        <dbReference type="Pfam" id="PF02163"/>
    </source>
</evidence>
<dbReference type="Proteomes" id="UP001185092">
    <property type="component" value="Unassembled WGS sequence"/>
</dbReference>
<dbReference type="EMBL" id="JAVDQD010000002">
    <property type="protein sequence ID" value="MDR6238780.1"/>
    <property type="molecule type" value="Genomic_DNA"/>
</dbReference>
<name>A0AAE4BSE6_9BACT</name>
<gene>
    <name evidence="9" type="ORF">HNQ88_001817</name>
</gene>
<sequence length="407" mass="46157">MKDLKGKLQLIKNLITTFLPNGLVSILGLGFLLYSIGFEDSIYTLTLFNIVALVLSLKFSIIIHELGHYFFATLFEMNAGLVVFGSGFKVGSINLFNTKFQLNNKLNSGYVLATNVSMHGKWKKILFLAGGSIFNFISIIILYLLFKDALFEKGKVLWAGFVIISSAFLGLFSLIPISSKFFGGKTAHDGKLILEELRGKSKVKSSSTDYLNAVYLLSEKKDFQLAYDKIKELQVKGENKLSLMLLESMALMGLGKFSNGYVLLKSIEGEFENYKEESSLSNYYNTLAWFSILNDEFVDAEKYSALAVKDHPNFDYYQNTRAIALIETENFKEGCDILAKNLDLDFIDPRNFSALIYLCYSNTKYGVIVNAEKYKKYLEDHQDEMAADIKYLYEKKVVNYEKEENLA</sequence>
<evidence type="ECO:0000256" key="1">
    <source>
        <dbReference type="ARBA" id="ARBA00001947"/>
    </source>
</evidence>
<evidence type="ECO:0000256" key="2">
    <source>
        <dbReference type="ARBA" id="ARBA00004141"/>
    </source>
</evidence>
<comment type="similarity">
    <text evidence="3">Belongs to the peptidase M50B family.</text>
</comment>
<feature type="transmembrane region" description="Helical" evidence="7">
    <location>
        <begin position="12"/>
        <end position="36"/>
    </location>
</feature>
<dbReference type="AlphaFoldDB" id="A0AAE4BSE6"/>
<dbReference type="InterPro" id="IPR011990">
    <property type="entry name" value="TPR-like_helical_dom_sf"/>
</dbReference>
<reference evidence="9" key="1">
    <citation type="submission" date="2023-07" db="EMBL/GenBank/DDBJ databases">
        <title>Genomic Encyclopedia of Type Strains, Phase IV (KMG-IV): sequencing the most valuable type-strain genomes for metagenomic binning, comparative biology and taxonomic classification.</title>
        <authorList>
            <person name="Goeker M."/>
        </authorList>
    </citation>
    <scope>NUCLEOTIDE SEQUENCE</scope>
    <source>
        <strain evidence="9">DSM 26174</strain>
    </source>
</reference>
<feature type="transmembrane region" description="Helical" evidence="7">
    <location>
        <begin position="157"/>
        <end position="177"/>
    </location>
</feature>
<feature type="transmembrane region" description="Helical" evidence="7">
    <location>
        <begin position="42"/>
        <end position="62"/>
    </location>
</feature>
<proteinExistence type="inferred from homology"/>
<dbReference type="RefSeq" id="WP_309938288.1">
    <property type="nucleotide sequence ID" value="NZ_AP025305.1"/>
</dbReference>
<keyword evidence="10" id="KW-1185">Reference proteome</keyword>
<evidence type="ECO:0000256" key="5">
    <source>
        <dbReference type="ARBA" id="ARBA00022989"/>
    </source>
</evidence>
<dbReference type="Gene3D" id="1.25.40.10">
    <property type="entry name" value="Tetratricopeptide repeat domain"/>
    <property type="match status" value="1"/>
</dbReference>